<evidence type="ECO:0000259" key="4">
    <source>
        <dbReference type="PROSITE" id="PS50966"/>
    </source>
</evidence>
<organism evidence="5 6">
    <name type="scientific">Cuscuta europaea</name>
    <name type="common">European dodder</name>
    <dbReference type="NCBI Taxonomy" id="41803"/>
    <lineage>
        <taxon>Eukaryota</taxon>
        <taxon>Viridiplantae</taxon>
        <taxon>Streptophyta</taxon>
        <taxon>Embryophyta</taxon>
        <taxon>Tracheophyta</taxon>
        <taxon>Spermatophyta</taxon>
        <taxon>Magnoliopsida</taxon>
        <taxon>eudicotyledons</taxon>
        <taxon>Gunneridae</taxon>
        <taxon>Pentapetalae</taxon>
        <taxon>asterids</taxon>
        <taxon>lamiids</taxon>
        <taxon>Solanales</taxon>
        <taxon>Convolvulaceae</taxon>
        <taxon>Cuscuteae</taxon>
        <taxon>Cuscuta</taxon>
        <taxon>Cuscuta subgen. Cuscuta</taxon>
    </lineage>
</organism>
<dbReference type="GO" id="GO:0003676">
    <property type="term" value="F:nucleic acid binding"/>
    <property type="evidence" value="ECO:0007669"/>
    <property type="project" value="InterPro"/>
</dbReference>
<dbReference type="GO" id="GO:0005634">
    <property type="term" value="C:nucleus"/>
    <property type="evidence" value="ECO:0007669"/>
    <property type="project" value="UniProtKB-SubCell"/>
</dbReference>
<dbReference type="Proteomes" id="UP001152484">
    <property type="component" value="Unassembled WGS sequence"/>
</dbReference>
<dbReference type="AlphaFoldDB" id="A0A9P0ZA24"/>
<reference evidence="5" key="1">
    <citation type="submission" date="2022-07" db="EMBL/GenBank/DDBJ databases">
        <authorList>
            <person name="Macas J."/>
            <person name="Novak P."/>
            <person name="Neumann P."/>
        </authorList>
    </citation>
    <scope>NUCLEOTIDE SEQUENCE</scope>
</reference>
<dbReference type="PANTHER" id="PTHR31669:SF251">
    <property type="entry name" value="PROTEIN FAR1-RELATED SEQUENCE"/>
    <property type="match status" value="1"/>
</dbReference>
<keyword evidence="1 2" id="KW-0863">Zinc-finger</keyword>
<dbReference type="SUPFAM" id="SSF57756">
    <property type="entry name" value="Retrovirus zinc finger-like domains"/>
    <property type="match status" value="1"/>
</dbReference>
<keyword evidence="2" id="KW-0539">Nucleus</keyword>
<evidence type="ECO:0000256" key="2">
    <source>
        <dbReference type="RuleBase" id="RU367018"/>
    </source>
</evidence>
<gene>
    <name evidence="5" type="ORF">CEURO_LOCUS11565</name>
</gene>
<feature type="compositionally biased region" description="Basic and acidic residues" evidence="3">
    <location>
        <begin position="300"/>
        <end position="332"/>
    </location>
</feature>
<dbReference type="InterPro" id="IPR031052">
    <property type="entry name" value="FHY3/FAR1"/>
</dbReference>
<evidence type="ECO:0000313" key="6">
    <source>
        <dbReference type="Proteomes" id="UP001152484"/>
    </source>
</evidence>
<dbReference type="InterPro" id="IPR036875">
    <property type="entry name" value="Znf_CCHC_sf"/>
</dbReference>
<accession>A0A9P0ZA24</accession>
<comment type="subcellular location">
    <subcellularLocation>
        <location evidence="2">Nucleus</location>
    </subcellularLocation>
</comment>
<comment type="caution">
    <text evidence="5">The sequence shown here is derived from an EMBL/GenBank/DDBJ whole genome shotgun (WGS) entry which is preliminary data.</text>
</comment>
<keyword evidence="2" id="KW-0479">Metal-binding</keyword>
<evidence type="ECO:0000313" key="5">
    <source>
        <dbReference type="EMBL" id="CAH9091432.1"/>
    </source>
</evidence>
<dbReference type="PANTHER" id="PTHR31669">
    <property type="entry name" value="PROTEIN FAR1-RELATED SEQUENCE 10-RELATED"/>
    <property type="match status" value="1"/>
</dbReference>
<comment type="similarity">
    <text evidence="2">Belongs to the FHY3/FAR1 family.</text>
</comment>
<protein>
    <recommendedName>
        <fullName evidence="2">Protein FAR1-RELATED SEQUENCE</fullName>
    </recommendedName>
</protein>
<dbReference type="InterPro" id="IPR007527">
    <property type="entry name" value="Znf_SWIM"/>
</dbReference>
<evidence type="ECO:0000256" key="1">
    <source>
        <dbReference type="PROSITE-ProRule" id="PRU00325"/>
    </source>
</evidence>
<sequence length="379" mass="43351">MWATTYFRDKFFGRIRTMSQCEAINALIKRYVRRKSSIFEFTHCFERAVREYRNNEREADFNDSFAEPVLTTSLHKFEREASKLYTMQIFKEVREELLIAGSLNVIERVELGDKLLFKMKKYSDLGKEHSVVSDALKTNLSCECHHYESRGIPCAHIFAVMKYEFMDAIPISLVCKRWTKTAKSELVCSDKLDGVDSYVMKSARFGSVAALAHKICDIASNKRGLFLNITNDLLSLIHKYETMPDSCSKDKLCLNHVGDPTIVKTKGAPKKRGLDKKKRRCRSCNSFGHTAKNCAKLRAKDDDKKGGDHNKLSSPEEKDDVTTHEIYEEAPHEISSSFVVPNPSKRKPNEKELVKNRLSKKAKCPAPIYEKDDVIVSGR</sequence>
<dbReference type="GO" id="GO:0008270">
    <property type="term" value="F:zinc ion binding"/>
    <property type="evidence" value="ECO:0007669"/>
    <property type="project" value="UniProtKB-UniRule"/>
</dbReference>
<dbReference type="PROSITE" id="PS50966">
    <property type="entry name" value="ZF_SWIM"/>
    <property type="match status" value="1"/>
</dbReference>
<keyword evidence="6" id="KW-1185">Reference proteome</keyword>
<feature type="domain" description="SWIM-type" evidence="4">
    <location>
        <begin position="127"/>
        <end position="165"/>
    </location>
</feature>
<comment type="function">
    <text evidence="2">Putative transcription activator involved in regulating light control of development.</text>
</comment>
<feature type="region of interest" description="Disordered" evidence="3">
    <location>
        <begin position="300"/>
        <end position="361"/>
    </location>
</feature>
<evidence type="ECO:0000256" key="3">
    <source>
        <dbReference type="SAM" id="MobiDB-lite"/>
    </source>
</evidence>
<dbReference type="GO" id="GO:0006355">
    <property type="term" value="P:regulation of DNA-templated transcription"/>
    <property type="evidence" value="ECO:0007669"/>
    <property type="project" value="UniProtKB-UniRule"/>
</dbReference>
<dbReference type="Pfam" id="PF04434">
    <property type="entry name" value="SWIM"/>
    <property type="match status" value="1"/>
</dbReference>
<dbReference type="EMBL" id="CAMAPE010000027">
    <property type="protein sequence ID" value="CAH9091432.1"/>
    <property type="molecule type" value="Genomic_DNA"/>
</dbReference>
<proteinExistence type="inferred from homology"/>
<dbReference type="OrthoDB" id="1726951at2759"/>
<name>A0A9P0ZA24_CUSEU</name>
<keyword evidence="2" id="KW-0862">Zinc</keyword>